<dbReference type="EnsemblPlants" id="PGSC0003DMT400085094">
    <property type="protein sequence ID" value="PGSC0003DMT400085094"/>
    <property type="gene ID" value="PGSC0003DMG400034665"/>
</dbReference>
<feature type="compositionally biased region" description="Polar residues" evidence="1">
    <location>
        <begin position="90"/>
        <end position="100"/>
    </location>
</feature>
<accession>M1D8R0</accession>
<proteinExistence type="predicted"/>
<dbReference type="PaxDb" id="4113-PGSC0003DMT400085094"/>
<keyword evidence="3" id="KW-1185">Reference proteome</keyword>
<reference evidence="2" key="2">
    <citation type="submission" date="2015-06" db="UniProtKB">
        <authorList>
            <consortium name="EnsemblPlants"/>
        </authorList>
    </citation>
    <scope>IDENTIFICATION</scope>
    <source>
        <strain evidence="2">DM1-3 516 R44</strain>
    </source>
</reference>
<dbReference type="InParanoid" id="M1D8R0"/>
<reference evidence="3" key="1">
    <citation type="journal article" date="2011" name="Nature">
        <title>Genome sequence and analysis of the tuber crop potato.</title>
        <authorList>
            <consortium name="The Potato Genome Sequencing Consortium"/>
        </authorList>
    </citation>
    <scope>NUCLEOTIDE SEQUENCE [LARGE SCALE GENOMIC DNA]</scope>
    <source>
        <strain evidence="3">cv. DM1-3 516 R44</strain>
    </source>
</reference>
<feature type="region of interest" description="Disordered" evidence="1">
    <location>
        <begin position="90"/>
        <end position="111"/>
    </location>
</feature>
<dbReference type="HOGENOM" id="CLU_1006139_0_0_1"/>
<dbReference type="Gramene" id="PGSC0003DMT400085094">
    <property type="protein sequence ID" value="PGSC0003DMT400085094"/>
    <property type="gene ID" value="PGSC0003DMG400034665"/>
</dbReference>
<evidence type="ECO:0000256" key="1">
    <source>
        <dbReference type="SAM" id="MobiDB-lite"/>
    </source>
</evidence>
<feature type="region of interest" description="Disordered" evidence="1">
    <location>
        <begin position="254"/>
        <end position="277"/>
    </location>
</feature>
<evidence type="ECO:0000313" key="3">
    <source>
        <dbReference type="Proteomes" id="UP000011115"/>
    </source>
</evidence>
<organism evidence="2 3">
    <name type="scientific">Solanum tuberosum</name>
    <name type="common">Potato</name>
    <dbReference type="NCBI Taxonomy" id="4113"/>
    <lineage>
        <taxon>Eukaryota</taxon>
        <taxon>Viridiplantae</taxon>
        <taxon>Streptophyta</taxon>
        <taxon>Embryophyta</taxon>
        <taxon>Tracheophyta</taxon>
        <taxon>Spermatophyta</taxon>
        <taxon>Magnoliopsida</taxon>
        <taxon>eudicotyledons</taxon>
        <taxon>Gunneridae</taxon>
        <taxon>Pentapetalae</taxon>
        <taxon>asterids</taxon>
        <taxon>lamiids</taxon>
        <taxon>Solanales</taxon>
        <taxon>Solanaceae</taxon>
        <taxon>Solanoideae</taxon>
        <taxon>Solaneae</taxon>
        <taxon>Solanum</taxon>
    </lineage>
</organism>
<dbReference type="Proteomes" id="UP000011115">
    <property type="component" value="Unassembled WGS sequence"/>
</dbReference>
<name>M1D8R0_SOLTU</name>
<evidence type="ECO:0000313" key="2">
    <source>
        <dbReference type="EnsemblPlants" id="PGSC0003DMT400085094"/>
    </source>
</evidence>
<sequence length="277" mass="30032">MPSTRSQGEPLTSYDLELNRTLRRMNNQGVQVNPIGGNLGDEVELQPPRVVGGENQVLAENQLGYVMRVHGPPGPRPHDNYRGNARYGNSTENGLVQRSTDPIDGPSIHPRTVDAVRRSQPWMQKSIAESEAKMERRMEGMMDRKIQAVNKHLDAFELRVLERPTPPIDLSSSQSELASLRADVDAIIVTPTVEPQAAPTTLADDTVLDSVGPPRRGLSLHIPKVPPVVRDVVSTIDGDVGVTESTTEGSMIVDVGTTEGDPSMVPAGSEKLDPPTC</sequence>
<dbReference type="AlphaFoldDB" id="M1D8R0"/>
<protein>
    <submittedName>
        <fullName evidence="2">Integrase core domain containing protein</fullName>
    </submittedName>
</protein>